<dbReference type="AlphaFoldDB" id="A0A6G5QER7"/>
<dbReference type="Proteomes" id="UP000503264">
    <property type="component" value="Chromosome"/>
</dbReference>
<accession>A0A6G5QER7</accession>
<evidence type="ECO:0000313" key="3">
    <source>
        <dbReference type="Proteomes" id="UP000503264"/>
    </source>
</evidence>
<dbReference type="EMBL" id="CP012542">
    <property type="protein sequence ID" value="QCD44203.1"/>
    <property type="molecule type" value="Genomic_DNA"/>
</dbReference>
<keyword evidence="3" id="KW-1185">Reference proteome</keyword>
<evidence type="ECO:0000256" key="1">
    <source>
        <dbReference type="SAM" id="Coils"/>
    </source>
</evidence>
<keyword evidence="1" id="KW-0175">Coiled coil</keyword>
<organism evidence="2 3">
    <name type="scientific">Campylobacter mucosalis CCUG 21559</name>
    <dbReference type="NCBI Taxonomy" id="1032067"/>
    <lineage>
        <taxon>Bacteria</taxon>
        <taxon>Pseudomonadati</taxon>
        <taxon>Campylobacterota</taxon>
        <taxon>Epsilonproteobacteria</taxon>
        <taxon>Campylobacterales</taxon>
        <taxon>Campylobacteraceae</taxon>
        <taxon>Campylobacter</taxon>
    </lineage>
</organism>
<feature type="coiled-coil region" evidence="1">
    <location>
        <begin position="32"/>
        <end position="59"/>
    </location>
</feature>
<reference evidence="2 3" key="1">
    <citation type="submission" date="2016-07" db="EMBL/GenBank/DDBJ databases">
        <title>Comparative genomics of the Campylobacter concisus group.</title>
        <authorList>
            <person name="Miller W.G."/>
            <person name="Yee E."/>
            <person name="Chapman M.H."/>
            <person name="Huynh S."/>
            <person name="Bono J.L."/>
            <person name="On S.L.W."/>
            <person name="StLeger J."/>
            <person name="Foster G."/>
            <person name="Parker C.T."/>
        </authorList>
    </citation>
    <scope>NUCLEOTIDE SEQUENCE [LARGE SCALE GENOMIC DNA]</scope>
    <source>
        <strain evidence="2 3">CCUG 21559</strain>
    </source>
</reference>
<sequence length="342" mass="36471">MPLPLIPVVLGAGAIGTALFGAKKGYDAYTDNEEASRYNNEAQEIYENSQDELDTSRRRTNDSINNLGNLKLKVYAEVFEPFIDTFVRIKNYESDGEINLEVGNFRIDSKEFEALKSELLDIKTAIGAAAALGSGAAAGFGAFGLTGVLATASTGTAISTLSGVAATNATLAWLGGGSLAAGGFGMAGGVAVLGGLVAGPALAVAGWVLSSKAETAKNEAYSNLEKARAIKETNDTAILELNHITEISDKVKSSLSKIAFDYFEPILDDFMALVNKNNDFATYSQSQKEIVHKNVILAQSVKNLISVALLDENGKLTAQIRRAKRKGEKFLQKLTEVENKYR</sequence>
<dbReference type="RefSeq" id="WP_171993426.1">
    <property type="nucleotide sequence ID" value="NZ_CP012542.1"/>
</dbReference>
<protein>
    <submittedName>
        <fullName evidence="2">Putative membrane protein</fullName>
    </submittedName>
</protein>
<gene>
    <name evidence="2" type="ORF">CMUC_0390</name>
</gene>
<name>A0A6G5QER7_9BACT</name>
<evidence type="ECO:0000313" key="2">
    <source>
        <dbReference type="EMBL" id="QCD44203.1"/>
    </source>
</evidence>
<proteinExistence type="predicted"/>